<protein>
    <submittedName>
        <fullName evidence="2">AhpD family alkylhydroperoxidase</fullName>
    </submittedName>
</protein>
<proteinExistence type="predicted"/>
<evidence type="ECO:0000313" key="2">
    <source>
        <dbReference type="EMBL" id="ROO85220.1"/>
    </source>
</evidence>
<dbReference type="SUPFAM" id="SSF69118">
    <property type="entry name" value="AhpD-like"/>
    <property type="match status" value="1"/>
</dbReference>
<dbReference type="Gene3D" id="1.20.1290.10">
    <property type="entry name" value="AhpD-like"/>
    <property type="match status" value="1"/>
</dbReference>
<dbReference type="OrthoDB" id="4704294at2"/>
<keyword evidence="2" id="KW-0560">Oxidoreductase</keyword>
<organism evidence="2 3">
    <name type="scientific">Actinocorallia herbida</name>
    <dbReference type="NCBI Taxonomy" id="58109"/>
    <lineage>
        <taxon>Bacteria</taxon>
        <taxon>Bacillati</taxon>
        <taxon>Actinomycetota</taxon>
        <taxon>Actinomycetes</taxon>
        <taxon>Streptosporangiales</taxon>
        <taxon>Thermomonosporaceae</taxon>
        <taxon>Actinocorallia</taxon>
    </lineage>
</organism>
<name>A0A3N1CV84_9ACTN</name>
<dbReference type="Proteomes" id="UP000272400">
    <property type="component" value="Unassembled WGS sequence"/>
</dbReference>
<reference evidence="2 3" key="1">
    <citation type="submission" date="2018-11" db="EMBL/GenBank/DDBJ databases">
        <title>Sequencing the genomes of 1000 actinobacteria strains.</title>
        <authorList>
            <person name="Klenk H.-P."/>
        </authorList>
    </citation>
    <scope>NUCLEOTIDE SEQUENCE [LARGE SCALE GENOMIC DNA]</scope>
    <source>
        <strain evidence="2 3">DSM 44254</strain>
    </source>
</reference>
<dbReference type="AlphaFoldDB" id="A0A3N1CV84"/>
<dbReference type="GO" id="GO:0051920">
    <property type="term" value="F:peroxiredoxin activity"/>
    <property type="evidence" value="ECO:0007669"/>
    <property type="project" value="InterPro"/>
</dbReference>
<dbReference type="Pfam" id="PF02627">
    <property type="entry name" value="CMD"/>
    <property type="match status" value="1"/>
</dbReference>
<dbReference type="InterPro" id="IPR029032">
    <property type="entry name" value="AhpD-like"/>
</dbReference>
<sequence>MTCADIPEGGTGETRIPPVPRAEWSAEMSEFVAGFQSAVHAGSPAEGRQPGSNLLGTFARHPSLAKAYLTFNGHLLNGSALSPRQRELLVLRVAHLRDCAYEWAQHAVLGARAGLSPEEIARVADDPGSSEWAATDRALLAAADELLADGEVSAATWAALATEFDDQGLMDLVFTVGAYGLLAMALRSFGVQPETELLPHLPGRL</sequence>
<dbReference type="RefSeq" id="WP_123664747.1">
    <property type="nucleotide sequence ID" value="NZ_RJKE01000001.1"/>
</dbReference>
<dbReference type="EMBL" id="RJKE01000001">
    <property type="protein sequence ID" value="ROO85220.1"/>
    <property type="molecule type" value="Genomic_DNA"/>
</dbReference>
<accession>A0A3N1CV84</accession>
<keyword evidence="2" id="KW-0575">Peroxidase</keyword>
<gene>
    <name evidence="2" type="ORF">EDD29_2760</name>
</gene>
<keyword evidence="3" id="KW-1185">Reference proteome</keyword>
<comment type="caution">
    <text evidence="2">The sequence shown here is derived from an EMBL/GenBank/DDBJ whole genome shotgun (WGS) entry which is preliminary data.</text>
</comment>
<feature type="domain" description="Carboxymuconolactone decarboxylase-like" evidence="1">
    <location>
        <begin position="62"/>
        <end position="144"/>
    </location>
</feature>
<dbReference type="InterPro" id="IPR003779">
    <property type="entry name" value="CMD-like"/>
</dbReference>
<dbReference type="PANTHER" id="PTHR34846:SF5">
    <property type="entry name" value="CARBOXYMUCONOLACTONE DECARBOXYLASE-LIKE DOMAIN-CONTAINING PROTEIN"/>
    <property type="match status" value="1"/>
</dbReference>
<evidence type="ECO:0000259" key="1">
    <source>
        <dbReference type="Pfam" id="PF02627"/>
    </source>
</evidence>
<dbReference type="PANTHER" id="PTHR34846">
    <property type="entry name" value="4-CARBOXYMUCONOLACTONE DECARBOXYLASE FAMILY PROTEIN (AFU_ORTHOLOGUE AFUA_6G11590)"/>
    <property type="match status" value="1"/>
</dbReference>
<evidence type="ECO:0000313" key="3">
    <source>
        <dbReference type="Proteomes" id="UP000272400"/>
    </source>
</evidence>